<name>A0ACC2WIB4_9TREE</name>
<accession>A0ACC2WIB4</accession>
<gene>
    <name evidence="1" type="ORF">QFC19_001715</name>
</gene>
<protein>
    <submittedName>
        <fullName evidence="1">Uncharacterized protein</fullName>
    </submittedName>
</protein>
<keyword evidence="2" id="KW-1185">Reference proteome</keyword>
<reference evidence="1" key="1">
    <citation type="submission" date="2023-04" db="EMBL/GenBank/DDBJ databases">
        <title>Draft Genome sequencing of Naganishia species isolated from polar environments using Oxford Nanopore Technology.</title>
        <authorList>
            <person name="Leo P."/>
            <person name="Venkateswaran K."/>
        </authorList>
    </citation>
    <scope>NUCLEOTIDE SEQUENCE</scope>
    <source>
        <strain evidence="1">MNA-CCFEE 5261</strain>
    </source>
</reference>
<dbReference type="EMBL" id="JASBWR010000013">
    <property type="protein sequence ID" value="KAJ9110312.1"/>
    <property type="molecule type" value="Genomic_DNA"/>
</dbReference>
<evidence type="ECO:0000313" key="1">
    <source>
        <dbReference type="EMBL" id="KAJ9110312.1"/>
    </source>
</evidence>
<comment type="caution">
    <text evidence="1">The sequence shown here is derived from an EMBL/GenBank/DDBJ whole genome shotgun (WGS) entry which is preliminary data.</text>
</comment>
<dbReference type="Proteomes" id="UP001241377">
    <property type="component" value="Unassembled WGS sequence"/>
</dbReference>
<sequence>MPSDHSKLISAPPSVAFLDQAKQAATAALNTATNVANQATAAAQPTLSAAYNSASNAAAQATAAAQPALSSAAATVASTASAAATQAQAGLHSVAPSVIPAPSAAGPSSVSSGVDTSHDLSPHGKGTEKLEQFLEHRPAPQELQNRNILKGSPNDALAGKKADLMRAQLESKLEGQIAHRPAPEELVKEGILQHTDGISSLSVTNSR</sequence>
<proteinExistence type="predicted"/>
<evidence type="ECO:0000313" key="2">
    <source>
        <dbReference type="Proteomes" id="UP001241377"/>
    </source>
</evidence>
<organism evidence="1 2">
    <name type="scientific">Naganishia cerealis</name>
    <dbReference type="NCBI Taxonomy" id="610337"/>
    <lineage>
        <taxon>Eukaryota</taxon>
        <taxon>Fungi</taxon>
        <taxon>Dikarya</taxon>
        <taxon>Basidiomycota</taxon>
        <taxon>Agaricomycotina</taxon>
        <taxon>Tremellomycetes</taxon>
        <taxon>Filobasidiales</taxon>
        <taxon>Filobasidiaceae</taxon>
        <taxon>Naganishia</taxon>
    </lineage>
</organism>